<accession>A0AAV6XSM0</accession>
<organism evidence="2 3">
    <name type="scientific">Buddleja alternifolia</name>
    <dbReference type="NCBI Taxonomy" id="168488"/>
    <lineage>
        <taxon>Eukaryota</taxon>
        <taxon>Viridiplantae</taxon>
        <taxon>Streptophyta</taxon>
        <taxon>Embryophyta</taxon>
        <taxon>Tracheophyta</taxon>
        <taxon>Spermatophyta</taxon>
        <taxon>Magnoliopsida</taxon>
        <taxon>eudicotyledons</taxon>
        <taxon>Gunneridae</taxon>
        <taxon>Pentapetalae</taxon>
        <taxon>asterids</taxon>
        <taxon>lamiids</taxon>
        <taxon>Lamiales</taxon>
        <taxon>Scrophulariaceae</taxon>
        <taxon>Buddlejeae</taxon>
        <taxon>Buddleja</taxon>
    </lineage>
</organism>
<dbReference type="Proteomes" id="UP000826271">
    <property type="component" value="Unassembled WGS sequence"/>
</dbReference>
<evidence type="ECO:0000313" key="3">
    <source>
        <dbReference type="Proteomes" id="UP000826271"/>
    </source>
</evidence>
<evidence type="ECO:0000256" key="1">
    <source>
        <dbReference type="SAM" id="MobiDB-lite"/>
    </source>
</evidence>
<proteinExistence type="predicted"/>
<dbReference type="EMBL" id="WHWC01000005">
    <property type="protein sequence ID" value="KAG8382118.1"/>
    <property type="molecule type" value="Genomic_DNA"/>
</dbReference>
<sequence length="99" mass="10628">MGNCSLKAVADGEDGTEEAGGQSTMNGKRPVEVRPRPGNGVWKVKLVIDPRELEKILSEGANTDALIEQMRIAAYSTPKRGKSSSGVNGNHLSHMCTYK</sequence>
<reference evidence="2" key="1">
    <citation type="submission" date="2019-10" db="EMBL/GenBank/DDBJ databases">
        <authorList>
            <person name="Zhang R."/>
            <person name="Pan Y."/>
            <person name="Wang J."/>
            <person name="Ma R."/>
            <person name="Yu S."/>
        </authorList>
    </citation>
    <scope>NUCLEOTIDE SEQUENCE</scope>
    <source>
        <strain evidence="2">LA-IB0</strain>
        <tissue evidence="2">Leaf</tissue>
    </source>
</reference>
<name>A0AAV6XSM0_9LAMI</name>
<gene>
    <name evidence="2" type="ORF">BUALT_Bualt05G0043300</name>
</gene>
<comment type="caution">
    <text evidence="2">The sequence shown here is derived from an EMBL/GenBank/DDBJ whole genome shotgun (WGS) entry which is preliminary data.</text>
</comment>
<feature type="region of interest" description="Disordered" evidence="1">
    <location>
        <begin position="76"/>
        <end position="99"/>
    </location>
</feature>
<dbReference type="AlphaFoldDB" id="A0AAV6XSM0"/>
<evidence type="ECO:0000313" key="2">
    <source>
        <dbReference type="EMBL" id="KAG8382118.1"/>
    </source>
</evidence>
<keyword evidence="3" id="KW-1185">Reference proteome</keyword>
<feature type="region of interest" description="Disordered" evidence="1">
    <location>
        <begin position="1"/>
        <end position="36"/>
    </location>
</feature>
<protein>
    <submittedName>
        <fullName evidence="2">Uncharacterized protein</fullName>
    </submittedName>
</protein>